<dbReference type="EMBL" id="FNRQ01000001">
    <property type="protein sequence ID" value="SEA33135.1"/>
    <property type="molecule type" value="Genomic_DNA"/>
</dbReference>
<name>A0A1H4AAW8_9BURK</name>
<dbReference type="Proteomes" id="UP000198638">
    <property type="component" value="Unassembled WGS sequence"/>
</dbReference>
<keyword evidence="2" id="KW-1185">Reference proteome</keyword>
<dbReference type="STRING" id="83784.SAMN05192564_1011107"/>
<dbReference type="AlphaFoldDB" id="A0A1H4AAW8"/>
<proteinExistence type="predicted"/>
<evidence type="ECO:0000313" key="1">
    <source>
        <dbReference type="EMBL" id="SEA33135.1"/>
    </source>
</evidence>
<protein>
    <submittedName>
        <fullName evidence="1">Uncharacterized protein</fullName>
    </submittedName>
</protein>
<sequence length="124" mass="12856">MTAVMLSAGCTVVYRNSDACEQMTREKLADKYPQKLTISHTGAAIRGERVVVEGQFETPPKAASGVAASGVAAASATPAVVATGKKKKVYTATAAECTFSGSDLTAFRWLAPADLANPDDEASE</sequence>
<reference evidence="2" key="1">
    <citation type="submission" date="2016-10" db="EMBL/GenBank/DDBJ databases">
        <authorList>
            <person name="Varghese N."/>
            <person name="Submissions S."/>
        </authorList>
    </citation>
    <scope>NUCLEOTIDE SEQUENCE [LARGE SCALE GENOMIC DNA]</scope>
    <source>
        <strain evidence="2">LMG 24000</strain>
    </source>
</reference>
<evidence type="ECO:0000313" key="2">
    <source>
        <dbReference type="Proteomes" id="UP000198638"/>
    </source>
</evidence>
<organism evidence="1 2">
    <name type="scientific">Paraburkholderia sartisoli</name>
    <dbReference type="NCBI Taxonomy" id="83784"/>
    <lineage>
        <taxon>Bacteria</taxon>
        <taxon>Pseudomonadati</taxon>
        <taxon>Pseudomonadota</taxon>
        <taxon>Betaproteobacteria</taxon>
        <taxon>Burkholderiales</taxon>
        <taxon>Burkholderiaceae</taxon>
        <taxon>Paraburkholderia</taxon>
    </lineage>
</organism>
<accession>A0A1H4AAW8</accession>
<gene>
    <name evidence="1" type="ORF">SAMN05192564_1011107</name>
</gene>